<sequence>MTFTEGTTEAYRSAIPATNPRRSGASLLMSSGYQASVPPLVTFASTPKEQSLPAVKKYRSKARASSGT</sequence>
<organism evidence="2 3">
    <name type="scientific">Streptomyces meridianus</name>
    <dbReference type="NCBI Taxonomy" id="2938945"/>
    <lineage>
        <taxon>Bacteria</taxon>
        <taxon>Bacillati</taxon>
        <taxon>Actinomycetota</taxon>
        <taxon>Actinomycetes</taxon>
        <taxon>Kitasatosporales</taxon>
        <taxon>Streptomycetaceae</taxon>
        <taxon>Streptomyces</taxon>
    </lineage>
</organism>
<dbReference type="RefSeq" id="WP_251407609.1">
    <property type="nucleotide sequence ID" value="NZ_JAMQGM010000001.1"/>
</dbReference>
<reference evidence="2" key="1">
    <citation type="journal article" date="2023" name="Int. J. Syst. Evol. Microbiol.">
        <title>Streptomyces meridianus sp. nov. isolated from brackish water of the Tagus estuary in Alcochete, Portugal.</title>
        <authorList>
            <person name="Santos J.D.N."/>
            <person name="Klimek D."/>
            <person name="Calusinska M."/>
            <person name="Lobo Da Cunha A."/>
            <person name="Catita J."/>
            <person name="Goncalves H."/>
            <person name="Gonzalez I."/>
            <person name="Reyes F."/>
            <person name="Lage O.M."/>
        </authorList>
    </citation>
    <scope>NUCLEOTIDE SEQUENCE</scope>
    <source>
        <strain evidence="2">MTZ3.1</strain>
    </source>
</reference>
<comment type="caution">
    <text evidence="2">The sequence shown here is derived from an EMBL/GenBank/DDBJ whole genome shotgun (WGS) entry which is preliminary data.</text>
</comment>
<evidence type="ECO:0000256" key="1">
    <source>
        <dbReference type="SAM" id="MobiDB-lite"/>
    </source>
</evidence>
<evidence type="ECO:0000313" key="2">
    <source>
        <dbReference type="EMBL" id="MCM2575848.1"/>
    </source>
</evidence>
<accession>A0ABT0WZV0</accession>
<keyword evidence="3" id="KW-1185">Reference proteome</keyword>
<name>A0ABT0WZV0_9ACTN</name>
<gene>
    <name evidence="2" type="ORF">M1E25_00500</name>
</gene>
<proteinExistence type="predicted"/>
<evidence type="ECO:0000313" key="3">
    <source>
        <dbReference type="Proteomes" id="UP001167160"/>
    </source>
</evidence>
<feature type="region of interest" description="Disordered" evidence="1">
    <location>
        <begin position="1"/>
        <end position="23"/>
    </location>
</feature>
<dbReference type="Proteomes" id="UP001167160">
    <property type="component" value="Unassembled WGS sequence"/>
</dbReference>
<dbReference type="EMBL" id="JAMQGM010000001">
    <property type="protein sequence ID" value="MCM2575848.1"/>
    <property type="molecule type" value="Genomic_DNA"/>
</dbReference>
<protein>
    <submittedName>
        <fullName evidence="2">Uncharacterized protein</fullName>
    </submittedName>
</protein>